<keyword evidence="2" id="KW-1185">Reference proteome</keyword>
<evidence type="ECO:0000313" key="1">
    <source>
        <dbReference type="EMBL" id="ACG79775.1"/>
    </source>
</evidence>
<dbReference type="eggNOG" id="ENOG5033W7V">
    <property type="taxonomic scope" value="Bacteria"/>
</dbReference>
<name>B4RBD0_PHEZH</name>
<gene>
    <name evidence="1" type="ordered locus">PHZ_c3366</name>
</gene>
<evidence type="ECO:0000313" key="2">
    <source>
        <dbReference type="Proteomes" id="UP000001868"/>
    </source>
</evidence>
<dbReference type="KEGG" id="pzu:PHZ_c3366"/>
<dbReference type="AlphaFoldDB" id="B4RBD0"/>
<dbReference type="EMBL" id="CP000747">
    <property type="protein sequence ID" value="ACG79775.1"/>
    <property type="molecule type" value="Genomic_DNA"/>
</dbReference>
<organism evidence="1 2">
    <name type="scientific">Phenylobacterium zucineum (strain HLK1)</name>
    <dbReference type="NCBI Taxonomy" id="450851"/>
    <lineage>
        <taxon>Bacteria</taxon>
        <taxon>Pseudomonadati</taxon>
        <taxon>Pseudomonadota</taxon>
        <taxon>Alphaproteobacteria</taxon>
        <taxon>Caulobacterales</taxon>
        <taxon>Caulobacteraceae</taxon>
        <taxon>Phenylobacterium</taxon>
    </lineage>
</organism>
<accession>B4RBD0</accession>
<proteinExistence type="predicted"/>
<dbReference type="HOGENOM" id="CLU_1509247_0_0_5"/>
<evidence type="ECO:0008006" key="3">
    <source>
        <dbReference type="Google" id="ProtNLM"/>
    </source>
</evidence>
<dbReference type="Proteomes" id="UP000001868">
    <property type="component" value="Chromosome"/>
</dbReference>
<reference evidence="1 2" key="1">
    <citation type="journal article" date="2008" name="BMC Genomics">
        <title>Complete genome of Phenylobacterium zucineum - a novel facultative intracellular bacterium isolated from human erythroleukemia cell line K562.</title>
        <authorList>
            <person name="Luo Y."/>
            <person name="Xu X."/>
            <person name="Ding Z."/>
            <person name="Liu Z."/>
            <person name="Zhang B."/>
            <person name="Yan Z."/>
            <person name="Sun J."/>
            <person name="Hu S."/>
            <person name="Hu X."/>
        </authorList>
    </citation>
    <scope>NUCLEOTIDE SEQUENCE [LARGE SCALE GENOMIC DNA]</scope>
    <source>
        <strain evidence="1 2">HLK1</strain>
    </source>
</reference>
<sequence>MVVHRHPLRGPAWSAPVHVNRARCRAAFRPSGADSWVSAFKSVMRLRPSVLGLARTSAAAYAAFFGLNAQAAPPAEPKGITAAFGNTIKALYPDGKHQRIWLKPDGTWDAVGRRGKATSGKWTQKGDKVCLRQSRPIPIPISYCTDFPTDGGVGAVWTGKDMAGEPIRITVVRGIERP</sequence>
<protein>
    <recommendedName>
        <fullName evidence="3">DUF995 domain-containing protein</fullName>
    </recommendedName>
</protein>